<dbReference type="InterPro" id="IPR035513">
    <property type="entry name" value="Invertase/methylesterase_inhib"/>
</dbReference>
<evidence type="ECO:0000313" key="1">
    <source>
        <dbReference type="EMBL" id="VVA97949.1"/>
    </source>
</evidence>
<sequence length="112" mass="12251">MICFGTTKGLASISIDATTKKVNESYLISVFKTIVRRGEYGASVRRFLPAALADLKAKRYVQAVSNMKEVVTAPSVCGDQWAGQCLLPLAGRNKDVHDIADMTIDIIRTFVN</sequence>
<name>A0A565B8H0_9BRAS</name>
<dbReference type="EMBL" id="CABITT030000003">
    <property type="protein sequence ID" value="VVA97949.1"/>
    <property type="molecule type" value="Genomic_DNA"/>
</dbReference>
<organism evidence="1 2">
    <name type="scientific">Arabis nemorensis</name>
    <dbReference type="NCBI Taxonomy" id="586526"/>
    <lineage>
        <taxon>Eukaryota</taxon>
        <taxon>Viridiplantae</taxon>
        <taxon>Streptophyta</taxon>
        <taxon>Embryophyta</taxon>
        <taxon>Tracheophyta</taxon>
        <taxon>Spermatophyta</taxon>
        <taxon>Magnoliopsida</taxon>
        <taxon>eudicotyledons</taxon>
        <taxon>Gunneridae</taxon>
        <taxon>Pentapetalae</taxon>
        <taxon>rosids</taxon>
        <taxon>malvids</taxon>
        <taxon>Brassicales</taxon>
        <taxon>Brassicaceae</taxon>
        <taxon>Arabideae</taxon>
        <taxon>Arabis</taxon>
    </lineage>
</organism>
<protein>
    <submittedName>
        <fullName evidence="1">Uncharacterized protein</fullName>
    </submittedName>
</protein>
<dbReference type="OrthoDB" id="764172at2759"/>
<accession>A0A565B8H0</accession>
<reference evidence="1" key="1">
    <citation type="submission" date="2019-07" db="EMBL/GenBank/DDBJ databases">
        <authorList>
            <person name="Dittberner H."/>
        </authorList>
    </citation>
    <scope>NUCLEOTIDE SEQUENCE [LARGE SCALE GENOMIC DNA]</scope>
</reference>
<dbReference type="SUPFAM" id="SSF101148">
    <property type="entry name" value="Plant invertase/pectin methylesterase inhibitor"/>
    <property type="match status" value="1"/>
</dbReference>
<dbReference type="AlphaFoldDB" id="A0A565B8H0"/>
<comment type="caution">
    <text evidence="1">The sequence shown here is derived from an EMBL/GenBank/DDBJ whole genome shotgun (WGS) entry which is preliminary data.</text>
</comment>
<evidence type="ECO:0000313" key="2">
    <source>
        <dbReference type="Proteomes" id="UP000489600"/>
    </source>
</evidence>
<dbReference type="Gene3D" id="1.20.140.40">
    <property type="entry name" value="Invertase/pectin methylesterase inhibitor family protein"/>
    <property type="match status" value="1"/>
</dbReference>
<gene>
    <name evidence="1" type="ORF">ANE_LOCUS8394</name>
</gene>
<proteinExistence type="predicted"/>
<keyword evidence="2" id="KW-1185">Reference proteome</keyword>
<dbReference type="Proteomes" id="UP000489600">
    <property type="component" value="Unassembled WGS sequence"/>
</dbReference>